<protein>
    <submittedName>
        <fullName evidence="3">Glycerate kinase</fullName>
    </submittedName>
</protein>
<keyword evidence="3" id="KW-0808">Transferase</keyword>
<reference evidence="4" key="1">
    <citation type="journal article" date="2021" name="Syst. Appl. Microbiol.">
        <title>Roseomonas hellenica sp. nov., isolated from roots of wild-growing Alkanna tinctoria.</title>
        <authorList>
            <person name="Rat A."/>
            <person name="Naranjo H.D."/>
            <person name="Lebbe L."/>
            <person name="Cnockaert M."/>
            <person name="Krigas N."/>
            <person name="Grigoriadou K."/>
            <person name="Maloupa E."/>
            <person name="Willems A."/>
        </authorList>
    </citation>
    <scope>NUCLEOTIDE SEQUENCE [LARGE SCALE GENOMIC DNA]</scope>
    <source>
        <strain evidence="4">LMG 31159</strain>
    </source>
</reference>
<evidence type="ECO:0000259" key="2">
    <source>
        <dbReference type="Pfam" id="PF13660"/>
    </source>
</evidence>
<dbReference type="InterPro" id="IPR037035">
    <property type="entry name" value="GK-like_C_sf"/>
</dbReference>
<dbReference type="PANTHER" id="PTHR12227">
    <property type="entry name" value="GLYCERATE KINASE"/>
    <property type="match status" value="1"/>
</dbReference>
<dbReference type="SUPFAM" id="SSF82544">
    <property type="entry name" value="GckA/TtuD-like"/>
    <property type="match status" value="1"/>
</dbReference>
<dbReference type="InterPro" id="IPR038614">
    <property type="entry name" value="GK_N_sf"/>
</dbReference>
<dbReference type="InterPro" id="IPR039760">
    <property type="entry name" value="MOFRL_protein"/>
</dbReference>
<dbReference type="Proteomes" id="UP000698752">
    <property type="component" value="Unassembled WGS sequence"/>
</dbReference>
<organism evidence="3 4">
    <name type="scientific">Neoroseomonas terrae</name>
    <dbReference type="NCBI Taxonomy" id="424799"/>
    <lineage>
        <taxon>Bacteria</taxon>
        <taxon>Pseudomonadati</taxon>
        <taxon>Pseudomonadota</taxon>
        <taxon>Alphaproteobacteria</taxon>
        <taxon>Acetobacterales</taxon>
        <taxon>Acetobacteraceae</taxon>
        <taxon>Neoroseomonas</taxon>
    </lineage>
</organism>
<comment type="caution">
    <text evidence="3">The sequence shown here is derived from an EMBL/GenBank/DDBJ whole genome shotgun (WGS) entry which is preliminary data.</text>
</comment>
<keyword evidence="3" id="KW-0418">Kinase</keyword>
<accession>A0ABS5ECV5</accession>
<name>A0ABS5ECV5_9PROT</name>
<dbReference type="Gene3D" id="3.40.50.10180">
    <property type="entry name" value="Glycerate kinase, MOFRL-like N-terminal domain"/>
    <property type="match status" value="1"/>
</dbReference>
<feature type="domain" description="MOFRL-associated" evidence="2">
    <location>
        <begin position="12"/>
        <end position="232"/>
    </location>
</feature>
<dbReference type="InterPro" id="IPR007835">
    <property type="entry name" value="MOFRL"/>
</dbReference>
<evidence type="ECO:0000313" key="3">
    <source>
        <dbReference type="EMBL" id="MBR0648861.1"/>
    </source>
</evidence>
<evidence type="ECO:0000259" key="1">
    <source>
        <dbReference type="Pfam" id="PF05161"/>
    </source>
</evidence>
<feature type="domain" description="MOFRL" evidence="1">
    <location>
        <begin position="312"/>
        <end position="419"/>
    </location>
</feature>
<dbReference type="InterPro" id="IPR025286">
    <property type="entry name" value="MOFRL_assoc_dom"/>
</dbReference>
<proteinExistence type="predicted"/>
<dbReference type="Pfam" id="PF13660">
    <property type="entry name" value="DUF4147"/>
    <property type="match status" value="1"/>
</dbReference>
<sequence>MAFDDAAARRALRSLFDAAVASADPRKVLAHHLPEKPAGRVLVLGAGKSAAVMAAAVEAAWPDVPMHGLVTTRYGHGYPTTRIEVAESAHPVPDEAGATAAQRMLDLAAQAGPDDLVLFLVSGGGSSLTTLPAPGLTLPDLIAVNKALLASGATIHEMNCIRRHLSAFSGGRLAAAAHPACLITLAISDVPGDDPTVIASGPTVPDPSTFEHARALVAHYGMTLPAAVIAHLAAATEESPKPGDPRLATTDYRFIATPLMALDAAASAARTLGLTPLILGDALEGEARELGTALAGVALSARAHGHPLPAPCVLLSGGETTVTIRSPTPGRGGRNGECLLGATLALAGNPGIWILMADTDGIDGSEDNAGALATPDTLARARRADLDPRALLAGHDSHRLFSTVGDLLVTGPTLTNVNDFRAILIG</sequence>
<evidence type="ECO:0000313" key="4">
    <source>
        <dbReference type="Proteomes" id="UP000698752"/>
    </source>
</evidence>
<gene>
    <name evidence="3" type="ORF">GXW78_04255</name>
</gene>
<dbReference type="Gene3D" id="3.40.1480.10">
    <property type="entry name" value="MOFRL domain"/>
    <property type="match status" value="1"/>
</dbReference>
<keyword evidence="4" id="KW-1185">Reference proteome</keyword>
<dbReference type="EMBL" id="JAAEDI010000004">
    <property type="protein sequence ID" value="MBR0648861.1"/>
    <property type="molecule type" value="Genomic_DNA"/>
</dbReference>
<dbReference type="RefSeq" id="WP_211866346.1">
    <property type="nucleotide sequence ID" value="NZ_JAAEDI010000004.1"/>
</dbReference>
<dbReference type="PANTHER" id="PTHR12227:SF0">
    <property type="entry name" value="GLYCERATE KINASE"/>
    <property type="match status" value="1"/>
</dbReference>
<dbReference type="Pfam" id="PF05161">
    <property type="entry name" value="MOFRL"/>
    <property type="match status" value="1"/>
</dbReference>
<dbReference type="GO" id="GO:0016301">
    <property type="term" value="F:kinase activity"/>
    <property type="evidence" value="ECO:0007669"/>
    <property type="project" value="UniProtKB-KW"/>
</dbReference>